<protein>
    <submittedName>
        <fullName evidence="2">Uncharacterized protein</fullName>
    </submittedName>
</protein>
<dbReference type="EMBL" id="MG011690">
    <property type="protein sequence ID" value="AVK76416.1"/>
    <property type="molecule type" value="Genomic_DNA"/>
</dbReference>
<organism evidence="2">
    <name type="scientific">Pandoravirus neocaledonia</name>
    <dbReference type="NCBI Taxonomy" id="2107708"/>
    <lineage>
        <taxon>Viruses</taxon>
        <taxon>Pandoravirus</taxon>
    </lineage>
</organism>
<accession>A0A2U7UDA8</accession>
<feature type="compositionally biased region" description="Low complexity" evidence="1">
    <location>
        <begin position="192"/>
        <end position="201"/>
    </location>
</feature>
<sequence>MGCCCVCAVWCVVCGVCGSLCGPCFLIIPKTNGLSRRLSATRLQCLDFLFRKKAYRPLPLFPPIARRPTSFFGMLGHGTWTQDAGCVCGPSRAPSHRQQQRQQRTAYTTTYDGAIALANVRAFPDAQGRWTAPWAQFAMAPERPIVARDAACGALATVVCLMEGYARFLFSNQQSAEARGLDPEEVSRARSTRSTPESTSSDISLRNCAQTRFVLARSPGTAG</sequence>
<feature type="compositionally biased region" description="Basic and acidic residues" evidence="1">
    <location>
        <begin position="179"/>
        <end position="188"/>
    </location>
</feature>
<name>A0A2U7UDA8_9VIRU</name>
<dbReference type="RefSeq" id="YP_009482419.1">
    <property type="nucleotide sequence ID" value="NC_037666.1"/>
</dbReference>
<evidence type="ECO:0000256" key="1">
    <source>
        <dbReference type="SAM" id="MobiDB-lite"/>
    </source>
</evidence>
<dbReference type="GeneID" id="36843129"/>
<reference evidence="2" key="1">
    <citation type="journal article" date="2018" name="Nat. Commun.">
        <title>Diversity and evolution of the emerging Pandoraviridae family.</title>
        <authorList>
            <person name="Legendre M."/>
            <person name="Fabre E."/>
            <person name="Poirot O."/>
            <person name="Jeudy S."/>
            <person name="Lartigue A."/>
            <person name="Alempic J.M."/>
            <person name="Beucher L."/>
            <person name="Philippe N."/>
            <person name="Bertaux L."/>
            <person name="Christo-Foroux E."/>
            <person name="Labadie K."/>
            <person name="Coute Y."/>
            <person name="Abergel C."/>
            <person name="Claverie J.M."/>
        </authorList>
    </citation>
    <scope>NUCLEOTIDE SEQUENCE [LARGE SCALE GENOMIC DNA]</scope>
    <source>
        <strain evidence="2">Neocaledonia</strain>
    </source>
</reference>
<dbReference type="Proteomes" id="UP000249287">
    <property type="component" value="Segment"/>
</dbReference>
<gene>
    <name evidence="2" type="ORF">pneo_cds_809</name>
</gene>
<proteinExistence type="predicted"/>
<evidence type="ECO:0000313" key="2">
    <source>
        <dbReference type="EMBL" id="AVK76416.1"/>
    </source>
</evidence>
<dbReference type="KEGG" id="vg:36843129"/>
<feature type="region of interest" description="Disordered" evidence="1">
    <location>
        <begin position="179"/>
        <end position="204"/>
    </location>
</feature>